<sequence>MVNTMLQTVVILSEPNYAGNIIINLASLPDFLRKPILKKRMMEFFSMSEPDKSEIINNALEAGPTIPFPNFSKLFKTWLEVLCTVSEENRNAMFSNYIKHIINSPQKIIAFNLDGILEIFLSLEDSNQKIVSTSIQNAIKNIDQDSKRKLILLIPENARKIVGF</sequence>
<proteinExistence type="predicted"/>
<accession>A0A075H1C9</accession>
<dbReference type="EMBL" id="KF900878">
    <property type="protein sequence ID" value="AIF09991.1"/>
    <property type="molecule type" value="Genomic_DNA"/>
</dbReference>
<organism evidence="1">
    <name type="scientific">uncultured marine thaumarchaeote KM3_42_C02</name>
    <dbReference type="NCBI Taxonomy" id="1456147"/>
    <lineage>
        <taxon>Archaea</taxon>
        <taxon>Nitrososphaerota</taxon>
        <taxon>environmental samples</taxon>
    </lineage>
</organism>
<reference evidence="1" key="1">
    <citation type="journal article" date="2014" name="Genome Biol. Evol.">
        <title>Pangenome evidence for extensive interdomain horizontal transfer affecting lineage core and shell genes in uncultured planktonic thaumarchaeota and euryarchaeota.</title>
        <authorList>
            <person name="Deschamps P."/>
            <person name="Zivanovic Y."/>
            <person name="Moreira D."/>
            <person name="Rodriguez-Valera F."/>
            <person name="Lopez-Garcia P."/>
        </authorList>
    </citation>
    <scope>NUCLEOTIDE SEQUENCE</scope>
</reference>
<protein>
    <submittedName>
        <fullName evidence="1">Uncharacterized protein</fullName>
    </submittedName>
</protein>
<dbReference type="AlphaFoldDB" id="A0A075H1C9"/>
<name>A0A075H1C9_9ARCH</name>
<evidence type="ECO:0000313" key="1">
    <source>
        <dbReference type="EMBL" id="AIF09991.1"/>
    </source>
</evidence>